<feature type="transmembrane region" description="Helical" evidence="7">
    <location>
        <begin position="443"/>
        <end position="463"/>
    </location>
</feature>
<comment type="similarity">
    <text evidence="2">Belongs to the major facilitator superfamily.</text>
</comment>
<dbReference type="GO" id="GO:0022857">
    <property type="term" value="F:transmembrane transporter activity"/>
    <property type="evidence" value="ECO:0007669"/>
    <property type="project" value="InterPro"/>
</dbReference>
<evidence type="ECO:0000256" key="3">
    <source>
        <dbReference type="ARBA" id="ARBA00022692"/>
    </source>
</evidence>
<dbReference type="Gene3D" id="1.20.1250.20">
    <property type="entry name" value="MFS general substrate transporter like domains"/>
    <property type="match status" value="1"/>
</dbReference>
<feature type="compositionally biased region" description="Basic and acidic residues" evidence="6">
    <location>
        <begin position="233"/>
        <end position="255"/>
    </location>
</feature>
<feature type="region of interest" description="Disordered" evidence="6">
    <location>
        <begin position="1"/>
        <end position="276"/>
    </location>
</feature>
<accession>A0AA39R9N7</accession>
<evidence type="ECO:0000259" key="8">
    <source>
        <dbReference type="PROSITE" id="PS50850"/>
    </source>
</evidence>
<feature type="transmembrane region" description="Helical" evidence="7">
    <location>
        <begin position="654"/>
        <end position="677"/>
    </location>
</feature>
<dbReference type="PROSITE" id="PS50850">
    <property type="entry name" value="MFS"/>
    <property type="match status" value="1"/>
</dbReference>
<protein>
    <recommendedName>
        <fullName evidence="8">Major facilitator superfamily (MFS) profile domain-containing protein</fullName>
    </recommendedName>
</protein>
<name>A0AA39R9N7_9LECA</name>
<evidence type="ECO:0000313" key="10">
    <source>
        <dbReference type="Proteomes" id="UP001166286"/>
    </source>
</evidence>
<evidence type="ECO:0000256" key="4">
    <source>
        <dbReference type="ARBA" id="ARBA00022989"/>
    </source>
</evidence>
<feature type="compositionally biased region" description="Polar residues" evidence="6">
    <location>
        <begin position="9"/>
        <end position="20"/>
    </location>
</feature>
<gene>
    <name evidence="9" type="ORF">JMJ35_001294</name>
</gene>
<comment type="subcellular location">
    <subcellularLocation>
        <location evidence="1">Membrane</location>
        <topology evidence="1">Multi-pass membrane protein</topology>
    </subcellularLocation>
</comment>
<dbReference type="SUPFAM" id="SSF103473">
    <property type="entry name" value="MFS general substrate transporter"/>
    <property type="match status" value="1"/>
</dbReference>
<dbReference type="AlphaFoldDB" id="A0AA39R9N7"/>
<dbReference type="GO" id="GO:0016020">
    <property type="term" value="C:membrane"/>
    <property type="evidence" value="ECO:0007669"/>
    <property type="project" value="UniProtKB-SubCell"/>
</dbReference>
<dbReference type="InterPro" id="IPR020846">
    <property type="entry name" value="MFS_dom"/>
</dbReference>
<feature type="compositionally biased region" description="Low complexity" evidence="6">
    <location>
        <begin position="89"/>
        <end position="103"/>
    </location>
</feature>
<feature type="compositionally biased region" description="Polar residues" evidence="6">
    <location>
        <begin position="222"/>
        <end position="232"/>
    </location>
</feature>
<evidence type="ECO:0000313" key="9">
    <source>
        <dbReference type="EMBL" id="KAK0516691.1"/>
    </source>
</evidence>
<evidence type="ECO:0000256" key="6">
    <source>
        <dbReference type="SAM" id="MobiDB-lite"/>
    </source>
</evidence>
<evidence type="ECO:0000256" key="7">
    <source>
        <dbReference type="SAM" id="Phobius"/>
    </source>
</evidence>
<feature type="transmembrane region" description="Helical" evidence="7">
    <location>
        <begin position="324"/>
        <end position="343"/>
    </location>
</feature>
<dbReference type="FunFam" id="1.20.1250.20:FF:000011">
    <property type="entry name" value="MFS multidrug transporter, putative"/>
    <property type="match status" value="1"/>
</dbReference>
<evidence type="ECO:0000256" key="1">
    <source>
        <dbReference type="ARBA" id="ARBA00004141"/>
    </source>
</evidence>
<feature type="transmembrane region" description="Helical" evidence="7">
    <location>
        <begin position="412"/>
        <end position="431"/>
    </location>
</feature>
<feature type="compositionally biased region" description="Polar residues" evidence="6">
    <location>
        <begin position="153"/>
        <end position="196"/>
    </location>
</feature>
<dbReference type="InterPro" id="IPR011701">
    <property type="entry name" value="MFS"/>
</dbReference>
<reference evidence="9" key="1">
    <citation type="submission" date="2023-03" db="EMBL/GenBank/DDBJ databases">
        <title>Complete genome of Cladonia borealis.</title>
        <authorList>
            <person name="Park H."/>
        </authorList>
    </citation>
    <scope>NUCLEOTIDE SEQUENCE</scope>
    <source>
        <strain evidence="9">ANT050790</strain>
    </source>
</reference>
<evidence type="ECO:0000256" key="2">
    <source>
        <dbReference type="ARBA" id="ARBA00008335"/>
    </source>
</evidence>
<dbReference type="CDD" id="cd17323">
    <property type="entry name" value="MFS_Tpo1_MDR_like"/>
    <property type="match status" value="1"/>
</dbReference>
<feature type="transmembrane region" description="Helical" evidence="7">
    <location>
        <begin position="557"/>
        <end position="576"/>
    </location>
</feature>
<dbReference type="InterPro" id="IPR036259">
    <property type="entry name" value="MFS_trans_sf"/>
</dbReference>
<proteinExistence type="inferred from homology"/>
<organism evidence="9 10">
    <name type="scientific">Cladonia borealis</name>
    <dbReference type="NCBI Taxonomy" id="184061"/>
    <lineage>
        <taxon>Eukaryota</taxon>
        <taxon>Fungi</taxon>
        <taxon>Dikarya</taxon>
        <taxon>Ascomycota</taxon>
        <taxon>Pezizomycotina</taxon>
        <taxon>Lecanoromycetes</taxon>
        <taxon>OSLEUM clade</taxon>
        <taxon>Lecanoromycetidae</taxon>
        <taxon>Lecanorales</taxon>
        <taxon>Lecanorineae</taxon>
        <taxon>Cladoniaceae</taxon>
        <taxon>Cladonia</taxon>
    </lineage>
</organism>
<dbReference type="Proteomes" id="UP001166286">
    <property type="component" value="Unassembled WGS sequence"/>
</dbReference>
<evidence type="ECO:0000256" key="5">
    <source>
        <dbReference type="ARBA" id="ARBA00023136"/>
    </source>
</evidence>
<keyword evidence="3 7" id="KW-0812">Transmembrane</keyword>
<comment type="caution">
    <text evidence="9">The sequence shown here is derived from an EMBL/GenBank/DDBJ whole genome shotgun (WGS) entry which is preliminary data.</text>
</comment>
<feature type="transmembrane region" description="Helical" evidence="7">
    <location>
        <begin position="513"/>
        <end position="537"/>
    </location>
</feature>
<dbReference type="PANTHER" id="PTHR23502:SF68">
    <property type="entry name" value="MULTIDRUG TRANSPORTER, PUTATIVE (AFU_ORTHOLOGUE AFUA_3G01120)-RELATED"/>
    <property type="match status" value="1"/>
</dbReference>
<feature type="compositionally biased region" description="Basic and acidic residues" evidence="6">
    <location>
        <begin position="50"/>
        <end position="67"/>
    </location>
</feature>
<sequence>MSKHVISLHSGTDIGSSSTRDAGITDSADTKFPGSELPLAQAAVSEEPIDQQKSRDRLATIEGHDADVPASEENSYVARGPYIPHSQETSTAASFATASEGSTPRATTPTNLEEARSADLANQEQTPKRHQPSSDGLAPSTIAQWVASGPGAASSTLPITNSSEHDQQLPTAPDTTVPSTSEQSTFAEAETPLSSTEPEKETSVPPEPNTSSTPPAASSTSDYNEQKSSASSIREKDIDLEAADRGSSSSKKEPETQQTEIDPNIVGWDGPDDPNNPYNWTGGLKWGNVAVISSITFLTPLASSMFAPGVPEVMTEFHSTNTTLAGFVVSVYVLGYAFGPLIIAPLSELYGRLPVYHVSNILFVVFTVACAVASNLNMLIGFRFLQGTFGSTPLTIGGGTIADMIVQEKRGAVMAIWALGPLMGPVIGPVAGGYLSQGKGWRWVFWVIAMAAGVITISAFIFIRETYAPLLLERKAARLRKQTGNQNLRSKLASNLTPAELFKLSIVRPMKMLIFSPIVLTLSLYMAVVYGYLYLLFTTITEVYETQYGFSAGSVGLTYLGIGVGSLIGVITFGIASDRIMKRLSKNGEMKAEYRLPPMIPGSFLIPIGLFLYGWSVEKHVFWIVPILGTGGVGLGLLATFMPISTYLVDAFTTYAASALAANTVLRSLLGALLPLAGQKMYATLGYGWGNSLLAFIALAMCPLPVFLFKYGERIRTSPRFQLNL</sequence>
<keyword evidence="10" id="KW-1185">Reference proteome</keyword>
<dbReference type="PANTHER" id="PTHR23502">
    <property type="entry name" value="MAJOR FACILITATOR SUPERFAMILY"/>
    <property type="match status" value="1"/>
</dbReference>
<feature type="transmembrane region" description="Helical" evidence="7">
    <location>
        <begin position="621"/>
        <end position="642"/>
    </location>
</feature>
<feature type="domain" description="Major facilitator superfamily (MFS) profile" evidence="8">
    <location>
        <begin position="288"/>
        <end position="718"/>
    </location>
</feature>
<feature type="compositionally biased region" description="Low complexity" evidence="6">
    <location>
        <begin position="209"/>
        <end position="221"/>
    </location>
</feature>
<feature type="transmembrane region" description="Helical" evidence="7">
    <location>
        <begin position="355"/>
        <end position="376"/>
    </location>
</feature>
<feature type="transmembrane region" description="Helical" evidence="7">
    <location>
        <begin position="689"/>
        <end position="709"/>
    </location>
</feature>
<dbReference type="EMBL" id="JAFEKC020000002">
    <property type="protein sequence ID" value="KAK0516691.1"/>
    <property type="molecule type" value="Genomic_DNA"/>
</dbReference>
<keyword evidence="4 7" id="KW-1133">Transmembrane helix</keyword>
<dbReference type="Pfam" id="PF07690">
    <property type="entry name" value="MFS_1"/>
    <property type="match status" value="1"/>
</dbReference>
<feature type="transmembrane region" description="Helical" evidence="7">
    <location>
        <begin position="596"/>
        <end position="615"/>
    </location>
</feature>
<keyword evidence="5 7" id="KW-0472">Membrane</keyword>